<dbReference type="PANTHER" id="PTHR37984:SF5">
    <property type="entry name" value="PROTEIN NYNRIN-LIKE"/>
    <property type="match status" value="1"/>
</dbReference>
<dbReference type="InterPro" id="IPR050951">
    <property type="entry name" value="Retrovirus_Pol_polyprotein"/>
</dbReference>
<dbReference type="PANTHER" id="PTHR37984">
    <property type="entry name" value="PROTEIN CBG26694"/>
    <property type="match status" value="1"/>
</dbReference>
<dbReference type="AlphaFoldDB" id="A0A9P6YVZ9"/>
<dbReference type="InterPro" id="IPR001584">
    <property type="entry name" value="Integrase_cat-core"/>
</dbReference>
<accession>A0A9P6YVZ9</accession>
<dbReference type="PROSITE" id="PS50994">
    <property type="entry name" value="INTEGRASE"/>
    <property type="match status" value="1"/>
</dbReference>
<comment type="caution">
    <text evidence="3">The sequence shown here is derived from an EMBL/GenBank/DDBJ whole genome shotgun (WGS) entry which is preliminary data.</text>
</comment>
<dbReference type="GO" id="GO:0003676">
    <property type="term" value="F:nucleic acid binding"/>
    <property type="evidence" value="ECO:0007669"/>
    <property type="project" value="InterPro"/>
</dbReference>
<evidence type="ECO:0000259" key="2">
    <source>
        <dbReference type="PROSITE" id="PS50994"/>
    </source>
</evidence>
<feature type="domain" description="Integrase catalytic" evidence="2">
    <location>
        <begin position="13"/>
        <end position="174"/>
    </location>
</feature>
<evidence type="ECO:0000313" key="3">
    <source>
        <dbReference type="EMBL" id="KAG1565683.1"/>
    </source>
</evidence>
<evidence type="ECO:0000313" key="4">
    <source>
        <dbReference type="Proteomes" id="UP000740926"/>
    </source>
</evidence>
<feature type="compositionally biased region" description="Basic residues" evidence="1">
    <location>
        <begin position="271"/>
        <end position="280"/>
    </location>
</feature>
<name>A0A9P6YVZ9_9FUNG</name>
<reference evidence="3 4" key="1">
    <citation type="journal article" date="2020" name="Microb. Genom.">
        <title>Genetic diversity of clinical and environmental Mucorales isolates obtained from an investigation of mucormycosis cases among solid organ transplant recipients.</title>
        <authorList>
            <person name="Nguyen M.H."/>
            <person name="Kaul D."/>
            <person name="Muto C."/>
            <person name="Cheng S.J."/>
            <person name="Richter R.A."/>
            <person name="Bruno V.M."/>
            <person name="Liu G."/>
            <person name="Beyhan S."/>
            <person name="Sundermann A.J."/>
            <person name="Mounaud S."/>
            <person name="Pasculle A.W."/>
            <person name="Nierman W.C."/>
            <person name="Driscoll E."/>
            <person name="Cumbie R."/>
            <person name="Clancy C.J."/>
            <person name="Dupont C.L."/>
        </authorList>
    </citation>
    <scope>NUCLEOTIDE SEQUENCE [LARGE SCALE GENOMIC DNA]</scope>
    <source>
        <strain evidence="3 4">GL24</strain>
    </source>
</reference>
<protein>
    <recommendedName>
        <fullName evidence="2">Integrase catalytic domain-containing protein</fullName>
    </recommendedName>
</protein>
<gene>
    <name evidence="3" type="ORF">G6F50_009839</name>
</gene>
<sequence length="280" mass="31756">MVNIAKTGYHPPRSILPEGSLDHWVMDLGTFNITSTSGNNFLLVMVGLFSRFTILKAIPDKQALTIAQQLVDIFCTFGWPKIIASDNGKEFTATIVTELINNSSIDKRVPNPFNPLGNSFNEAFVGITKKTIVKQLQGRKEDWDLYVPATQYAMNLKYSRLHKNRPYTIIFNKVPSDMKDYSHMKPTLRSEAVDSKSIENKFKYATEVVISSLAKPIIQHNVTPDYTWEPTSSFDDRSSIATYWDCHQAGNNAAVSKKANLSKRTVPTRDHHSRNKRSRR</sequence>
<organism evidence="3 4">
    <name type="scientific">Rhizopus delemar</name>
    <dbReference type="NCBI Taxonomy" id="936053"/>
    <lineage>
        <taxon>Eukaryota</taxon>
        <taxon>Fungi</taxon>
        <taxon>Fungi incertae sedis</taxon>
        <taxon>Mucoromycota</taxon>
        <taxon>Mucoromycotina</taxon>
        <taxon>Mucoromycetes</taxon>
        <taxon>Mucorales</taxon>
        <taxon>Mucorineae</taxon>
        <taxon>Rhizopodaceae</taxon>
        <taxon>Rhizopus</taxon>
    </lineage>
</organism>
<dbReference type="SUPFAM" id="SSF53098">
    <property type="entry name" value="Ribonuclease H-like"/>
    <property type="match status" value="1"/>
</dbReference>
<feature type="region of interest" description="Disordered" evidence="1">
    <location>
        <begin position="256"/>
        <end position="280"/>
    </location>
</feature>
<dbReference type="InterPro" id="IPR012337">
    <property type="entry name" value="RNaseH-like_sf"/>
</dbReference>
<dbReference type="GO" id="GO:0015074">
    <property type="term" value="P:DNA integration"/>
    <property type="evidence" value="ECO:0007669"/>
    <property type="project" value="InterPro"/>
</dbReference>
<dbReference type="Proteomes" id="UP000740926">
    <property type="component" value="Unassembled WGS sequence"/>
</dbReference>
<dbReference type="Pfam" id="PF00665">
    <property type="entry name" value="rve"/>
    <property type="match status" value="1"/>
</dbReference>
<dbReference type="EMBL" id="JAANIU010002017">
    <property type="protein sequence ID" value="KAG1565683.1"/>
    <property type="molecule type" value="Genomic_DNA"/>
</dbReference>
<dbReference type="Gene3D" id="3.30.420.10">
    <property type="entry name" value="Ribonuclease H-like superfamily/Ribonuclease H"/>
    <property type="match status" value="1"/>
</dbReference>
<dbReference type="GO" id="GO:0005634">
    <property type="term" value="C:nucleus"/>
    <property type="evidence" value="ECO:0007669"/>
    <property type="project" value="UniProtKB-ARBA"/>
</dbReference>
<keyword evidence="4" id="KW-1185">Reference proteome</keyword>
<dbReference type="InterPro" id="IPR036397">
    <property type="entry name" value="RNaseH_sf"/>
</dbReference>
<evidence type="ECO:0000256" key="1">
    <source>
        <dbReference type="SAM" id="MobiDB-lite"/>
    </source>
</evidence>
<proteinExistence type="predicted"/>